<evidence type="ECO:0000313" key="2">
    <source>
        <dbReference type="Proteomes" id="UP001161247"/>
    </source>
</evidence>
<dbReference type="AlphaFoldDB" id="A0AAV1DZ38"/>
<name>A0AAV1DZ38_OLDCO</name>
<dbReference type="EMBL" id="OX459124">
    <property type="protein sequence ID" value="CAI9112939.1"/>
    <property type="molecule type" value="Genomic_DNA"/>
</dbReference>
<dbReference type="PANTHER" id="PTHR37610">
    <property type="entry name" value="CCHC-TYPE DOMAIN-CONTAINING PROTEIN"/>
    <property type="match status" value="1"/>
</dbReference>
<keyword evidence="2" id="KW-1185">Reference proteome</keyword>
<dbReference type="Proteomes" id="UP001161247">
    <property type="component" value="Chromosome 7"/>
</dbReference>
<accession>A0AAV1DZ38</accession>
<organism evidence="1 2">
    <name type="scientific">Oldenlandia corymbosa var. corymbosa</name>
    <dbReference type="NCBI Taxonomy" id="529605"/>
    <lineage>
        <taxon>Eukaryota</taxon>
        <taxon>Viridiplantae</taxon>
        <taxon>Streptophyta</taxon>
        <taxon>Embryophyta</taxon>
        <taxon>Tracheophyta</taxon>
        <taxon>Spermatophyta</taxon>
        <taxon>Magnoliopsida</taxon>
        <taxon>eudicotyledons</taxon>
        <taxon>Gunneridae</taxon>
        <taxon>Pentapetalae</taxon>
        <taxon>asterids</taxon>
        <taxon>lamiids</taxon>
        <taxon>Gentianales</taxon>
        <taxon>Rubiaceae</taxon>
        <taxon>Rubioideae</taxon>
        <taxon>Spermacoceae</taxon>
        <taxon>Hedyotis-Oldenlandia complex</taxon>
        <taxon>Oldenlandia</taxon>
    </lineage>
</organism>
<protein>
    <submittedName>
        <fullName evidence="1">OLC1v1013451C1</fullName>
    </submittedName>
</protein>
<reference evidence="1" key="1">
    <citation type="submission" date="2023-03" db="EMBL/GenBank/DDBJ databases">
        <authorList>
            <person name="Julca I."/>
        </authorList>
    </citation>
    <scope>NUCLEOTIDE SEQUENCE</scope>
</reference>
<sequence length="279" mass="31277">MKVGFMDGSFPMPADDSPIILRWRRANSMVCSWIKSSMAPDLMNQFMFMHDARKLWKSLEQRFEKHRHDSVHIAATSENSAMTMQESGNSAMLARSTGWKKDYHGKNQGQQNYHGRNQGSGGIVPYNPGMVKNVSQSYNNGGCTGGPMVNMAHFHEFAEAIARSQEFYASYMMSLRLPNRNNVNFQTCNHVSAIVPFDILHSKLGHPSLDVLSHLDGCILDSFIYHGQKAIKKKMEIASSQTPVNQIVQTVEMVSLTDADVVLFPCLGYVMNGVDDFDD</sequence>
<proteinExistence type="predicted"/>
<dbReference type="PANTHER" id="PTHR37610:SF40">
    <property type="entry name" value="OS01G0909600 PROTEIN"/>
    <property type="match status" value="1"/>
</dbReference>
<evidence type="ECO:0000313" key="1">
    <source>
        <dbReference type="EMBL" id="CAI9112939.1"/>
    </source>
</evidence>
<gene>
    <name evidence="1" type="ORF">OLC1_LOCUS20039</name>
</gene>